<proteinExistence type="predicted"/>
<reference evidence="2" key="1">
    <citation type="submission" date="2020-10" db="EMBL/GenBank/DDBJ databases">
        <authorList>
            <person name="Kikuchi T."/>
        </authorList>
    </citation>
    <scope>NUCLEOTIDE SEQUENCE</scope>
    <source>
        <strain evidence="2">NKZ352</strain>
    </source>
</reference>
<accession>A0A8S1HVQ5</accession>
<dbReference type="Proteomes" id="UP000835052">
    <property type="component" value="Unassembled WGS sequence"/>
</dbReference>
<evidence type="ECO:0000256" key="1">
    <source>
        <dbReference type="SAM" id="Phobius"/>
    </source>
</evidence>
<comment type="caution">
    <text evidence="2">The sequence shown here is derived from an EMBL/GenBank/DDBJ whole genome shotgun (WGS) entry which is preliminary data.</text>
</comment>
<keyword evidence="1" id="KW-0472">Membrane</keyword>
<keyword evidence="1" id="KW-1133">Transmembrane helix</keyword>
<keyword evidence="1" id="KW-0812">Transmembrane</keyword>
<feature type="transmembrane region" description="Helical" evidence="1">
    <location>
        <begin position="115"/>
        <end position="138"/>
    </location>
</feature>
<feature type="transmembrane region" description="Helical" evidence="1">
    <location>
        <begin position="58"/>
        <end position="78"/>
    </location>
</feature>
<keyword evidence="3" id="KW-1185">Reference proteome</keyword>
<protein>
    <submittedName>
        <fullName evidence="2">Uncharacterized protein</fullName>
    </submittedName>
</protein>
<evidence type="ECO:0000313" key="2">
    <source>
        <dbReference type="EMBL" id="CAD6200185.1"/>
    </source>
</evidence>
<name>A0A8S1HVQ5_9PELO</name>
<feature type="transmembrane region" description="Helical" evidence="1">
    <location>
        <begin position="31"/>
        <end position="52"/>
    </location>
</feature>
<evidence type="ECO:0000313" key="3">
    <source>
        <dbReference type="Proteomes" id="UP000835052"/>
    </source>
</evidence>
<organism evidence="2 3">
    <name type="scientific">Caenorhabditis auriculariae</name>
    <dbReference type="NCBI Taxonomy" id="2777116"/>
    <lineage>
        <taxon>Eukaryota</taxon>
        <taxon>Metazoa</taxon>
        <taxon>Ecdysozoa</taxon>
        <taxon>Nematoda</taxon>
        <taxon>Chromadorea</taxon>
        <taxon>Rhabditida</taxon>
        <taxon>Rhabditina</taxon>
        <taxon>Rhabditomorpha</taxon>
        <taxon>Rhabditoidea</taxon>
        <taxon>Rhabditidae</taxon>
        <taxon>Peloderinae</taxon>
        <taxon>Caenorhabditis</taxon>
    </lineage>
</organism>
<dbReference type="EMBL" id="CAJGYM010000248">
    <property type="protein sequence ID" value="CAD6200185.1"/>
    <property type="molecule type" value="Genomic_DNA"/>
</dbReference>
<feature type="transmembrane region" description="Helical" evidence="1">
    <location>
        <begin position="90"/>
        <end position="109"/>
    </location>
</feature>
<sequence>MEDTVLEENSDEEKSIRHDPCVGTLKFWNRLMVPVSLLFCFITIILGISDLVKQFDNAFSYLFVYILSVISLFKNSAVSHLCCMIARGNCVINTIMSVAVVCIELSFGVTKFPFITLLILFLFLVFDVWFTFISYKLLRAAPGKS</sequence>
<dbReference type="AlphaFoldDB" id="A0A8S1HVQ5"/>
<gene>
    <name evidence="2" type="ORF">CAUJ_LOCUS16083</name>
</gene>